<organism evidence="9 10">
    <name type="scientific">Bradyrhizobium pachyrhizi</name>
    <dbReference type="NCBI Taxonomy" id="280333"/>
    <lineage>
        <taxon>Bacteria</taxon>
        <taxon>Pseudomonadati</taxon>
        <taxon>Pseudomonadota</taxon>
        <taxon>Alphaproteobacteria</taxon>
        <taxon>Hyphomicrobiales</taxon>
        <taxon>Nitrobacteraceae</taxon>
        <taxon>Bradyrhizobium</taxon>
    </lineage>
</organism>
<dbReference type="InterPro" id="IPR001789">
    <property type="entry name" value="Sig_transdc_resp-reg_receiver"/>
</dbReference>
<dbReference type="PANTHER" id="PTHR45339">
    <property type="entry name" value="HYBRID SIGNAL TRANSDUCTION HISTIDINE KINASE J"/>
    <property type="match status" value="1"/>
</dbReference>
<feature type="transmembrane region" description="Helical" evidence="6">
    <location>
        <begin position="37"/>
        <end position="56"/>
    </location>
</feature>
<proteinExistence type="predicted"/>
<evidence type="ECO:0000256" key="6">
    <source>
        <dbReference type="SAM" id="Phobius"/>
    </source>
</evidence>
<keyword evidence="3" id="KW-0597">Phosphoprotein</keyword>
<evidence type="ECO:0000259" key="8">
    <source>
        <dbReference type="PROSITE" id="PS50110"/>
    </source>
</evidence>
<sequence length="392" mass="42771">MRAIRSERCAASDWNTCARSLESAEVFAQYRQDRDRGIAFAAVFTIVAVIVSALIGRYQPGLARARDAAEKGARARSEFFAMMSHEIRTPVNGVIGLADVLASAELPPEQKNIATTLRCSADHLLQVLDDVLDFSKLDAQKVKIEAIDFNIHQLVSTSIDLFSSRAKAKHLRLTSTIEKSVPLMANGDPAKLRQIVLNLIGNAIKFTQAGYVDVRVRAEAGRGRALTLFFEVTDSGVGIPPDAMASLFREFSQVDSSVSRRFGGNGLGLAICKRLVSGMDGDIQVESAPGKGSKFRFFIQATSVLDEPQQQNDPPQSYEANQLHLPLPKVLVAEDNRTNQFVILSQLQKLGVKPDLVENGEQAVTALRTERYDLVGDQGETSHCLALKVTGC</sequence>
<dbReference type="InterPro" id="IPR011006">
    <property type="entry name" value="CheY-like_superfamily"/>
</dbReference>
<keyword evidence="10" id="KW-1185">Reference proteome</keyword>
<dbReference type="EMBL" id="WQNF01000066">
    <property type="protein sequence ID" value="MVT71230.1"/>
    <property type="molecule type" value="Genomic_DNA"/>
</dbReference>
<dbReference type="Gene3D" id="3.40.50.2300">
    <property type="match status" value="1"/>
</dbReference>
<keyword evidence="6" id="KW-0812">Transmembrane</keyword>
<dbReference type="SMART" id="SM00387">
    <property type="entry name" value="HATPase_c"/>
    <property type="match status" value="1"/>
</dbReference>
<dbReference type="InterPro" id="IPR004358">
    <property type="entry name" value="Sig_transdc_His_kin-like_C"/>
</dbReference>
<accession>A0A844T9B9</accession>
<dbReference type="CDD" id="cd16922">
    <property type="entry name" value="HATPase_EvgS-ArcB-TorS-like"/>
    <property type="match status" value="1"/>
</dbReference>
<dbReference type="GO" id="GO:0000155">
    <property type="term" value="F:phosphorelay sensor kinase activity"/>
    <property type="evidence" value="ECO:0007669"/>
    <property type="project" value="InterPro"/>
</dbReference>
<feature type="domain" description="Histidine kinase" evidence="7">
    <location>
        <begin position="82"/>
        <end position="303"/>
    </location>
</feature>
<dbReference type="PROSITE" id="PS50109">
    <property type="entry name" value="HIS_KIN"/>
    <property type="match status" value="1"/>
</dbReference>
<evidence type="ECO:0000313" key="9">
    <source>
        <dbReference type="EMBL" id="MVT71230.1"/>
    </source>
</evidence>
<evidence type="ECO:0000313" key="10">
    <source>
        <dbReference type="Proteomes" id="UP000436468"/>
    </source>
</evidence>
<keyword evidence="6" id="KW-0472">Membrane</keyword>
<keyword evidence="4" id="KW-0902">Two-component regulatory system</keyword>
<dbReference type="SMART" id="SM00388">
    <property type="entry name" value="HisKA"/>
    <property type="match status" value="1"/>
</dbReference>
<dbReference type="AlphaFoldDB" id="A0A844T9B9"/>
<dbReference type="CDD" id="cd00082">
    <property type="entry name" value="HisKA"/>
    <property type="match status" value="1"/>
</dbReference>
<dbReference type="InterPro" id="IPR005467">
    <property type="entry name" value="His_kinase_dom"/>
</dbReference>
<dbReference type="Gene3D" id="3.30.565.10">
    <property type="entry name" value="Histidine kinase-like ATPase, C-terminal domain"/>
    <property type="match status" value="1"/>
</dbReference>
<dbReference type="Proteomes" id="UP000436468">
    <property type="component" value="Unassembled WGS sequence"/>
</dbReference>
<evidence type="ECO:0000256" key="4">
    <source>
        <dbReference type="ARBA" id="ARBA00023012"/>
    </source>
</evidence>
<dbReference type="InterPro" id="IPR036890">
    <property type="entry name" value="HATPase_C_sf"/>
</dbReference>
<evidence type="ECO:0000256" key="1">
    <source>
        <dbReference type="ARBA" id="ARBA00000085"/>
    </source>
</evidence>
<dbReference type="EC" id="2.7.13.3" evidence="2"/>
<dbReference type="PROSITE" id="PS50110">
    <property type="entry name" value="RESPONSE_REGULATORY"/>
    <property type="match status" value="1"/>
</dbReference>
<comment type="caution">
    <text evidence="9">The sequence shown here is derived from an EMBL/GenBank/DDBJ whole genome shotgun (WGS) entry which is preliminary data.</text>
</comment>
<dbReference type="Pfam" id="PF00512">
    <property type="entry name" value="HisKA"/>
    <property type="match status" value="1"/>
</dbReference>
<name>A0A844T9B9_9BRAD</name>
<keyword evidence="6" id="KW-1133">Transmembrane helix</keyword>
<evidence type="ECO:0000256" key="5">
    <source>
        <dbReference type="PROSITE-ProRule" id="PRU00169"/>
    </source>
</evidence>
<comment type="caution">
    <text evidence="5">Lacks conserved residue(s) required for the propagation of feature annotation.</text>
</comment>
<dbReference type="FunFam" id="3.30.565.10:FF:000010">
    <property type="entry name" value="Sensor histidine kinase RcsC"/>
    <property type="match status" value="1"/>
</dbReference>
<evidence type="ECO:0000256" key="2">
    <source>
        <dbReference type="ARBA" id="ARBA00012438"/>
    </source>
</evidence>
<evidence type="ECO:0000256" key="3">
    <source>
        <dbReference type="ARBA" id="ARBA00022553"/>
    </source>
</evidence>
<evidence type="ECO:0000259" key="7">
    <source>
        <dbReference type="PROSITE" id="PS50109"/>
    </source>
</evidence>
<gene>
    <name evidence="9" type="ORF">GPL21_40140</name>
</gene>
<dbReference type="PANTHER" id="PTHR45339:SF3">
    <property type="entry name" value="HISTIDINE KINASE"/>
    <property type="match status" value="1"/>
</dbReference>
<dbReference type="SUPFAM" id="SSF47384">
    <property type="entry name" value="Homodimeric domain of signal transducing histidine kinase"/>
    <property type="match status" value="1"/>
</dbReference>
<dbReference type="SUPFAM" id="SSF55874">
    <property type="entry name" value="ATPase domain of HSP90 chaperone/DNA topoisomerase II/histidine kinase"/>
    <property type="match status" value="1"/>
</dbReference>
<dbReference type="Gene3D" id="1.10.287.130">
    <property type="match status" value="1"/>
</dbReference>
<dbReference type="PRINTS" id="PR00344">
    <property type="entry name" value="BCTRLSENSOR"/>
</dbReference>
<dbReference type="SUPFAM" id="SSF52172">
    <property type="entry name" value="CheY-like"/>
    <property type="match status" value="1"/>
</dbReference>
<dbReference type="InterPro" id="IPR036097">
    <property type="entry name" value="HisK_dim/P_sf"/>
</dbReference>
<dbReference type="Pfam" id="PF02518">
    <property type="entry name" value="HATPase_c"/>
    <property type="match status" value="1"/>
</dbReference>
<reference evidence="9 10" key="1">
    <citation type="submission" date="2019-12" db="EMBL/GenBank/DDBJ databases">
        <title>Draft genome sequences Bradyrhizobium cajani AMBPC1010, Bradyrhizobium pachyrhizi AMBPC1040 and Bradyrhizobium yuanmingense ALSPC3051, three plant growth promoting strains isolated from nodules of Cajanus cajan L. in Dominican Republic.</title>
        <authorList>
            <person name="Flores-Felix J.D."/>
            <person name="Araujo J."/>
            <person name="Diaz-Alcantara C."/>
            <person name="Gonzalez-Andres F."/>
            <person name="Velazquez E."/>
        </authorList>
    </citation>
    <scope>NUCLEOTIDE SEQUENCE [LARGE SCALE GENOMIC DNA]</scope>
    <source>
        <strain evidence="9 10">1040</strain>
    </source>
</reference>
<protein>
    <recommendedName>
        <fullName evidence="2">histidine kinase</fullName>
        <ecNumber evidence="2">2.7.13.3</ecNumber>
    </recommendedName>
</protein>
<dbReference type="InterPro" id="IPR003594">
    <property type="entry name" value="HATPase_dom"/>
</dbReference>
<dbReference type="InterPro" id="IPR003661">
    <property type="entry name" value="HisK_dim/P_dom"/>
</dbReference>
<comment type="catalytic activity">
    <reaction evidence="1">
        <text>ATP + protein L-histidine = ADP + protein N-phospho-L-histidine.</text>
        <dbReference type="EC" id="2.7.13.3"/>
    </reaction>
</comment>
<feature type="domain" description="Response regulatory" evidence="8">
    <location>
        <begin position="329"/>
        <end position="392"/>
    </location>
</feature>